<dbReference type="EC" id="2.1.1.63" evidence="8"/>
<dbReference type="PROSITE" id="PS00374">
    <property type="entry name" value="MGMT"/>
    <property type="match status" value="1"/>
</dbReference>
<evidence type="ECO:0000259" key="9">
    <source>
        <dbReference type="Pfam" id="PF01035"/>
    </source>
</evidence>
<keyword evidence="2 8" id="KW-0963">Cytoplasm</keyword>
<protein>
    <recommendedName>
        <fullName evidence="8">Methylated-DNA--protein-cysteine methyltransferase</fullName>
        <ecNumber evidence="8">2.1.1.63</ecNumber>
    </recommendedName>
    <alternativeName>
        <fullName evidence="8">6-O-methylguanine-DNA methyltransferase</fullName>
        <shortName evidence="8">MGMT</shortName>
    </alternativeName>
    <alternativeName>
        <fullName evidence="8">O-6-methylguanine-DNA-alkyltransferase</fullName>
    </alternativeName>
</protein>
<evidence type="ECO:0000256" key="7">
    <source>
        <dbReference type="ARBA" id="ARBA00049348"/>
    </source>
</evidence>
<dbReference type="InterPro" id="IPR023546">
    <property type="entry name" value="MGMT"/>
</dbReference>
<dbReference type="PANTHER" id="PTHR10815:SF13">
    <property type="entry name" value="METHYLATED-DNA--PROTEIN-CYSTEINE METHYLTRANSFERASE"/>
    <property type="match status" value="1"/>
</dbReference>
<dbReference type="Gene3D" id="3.30.160.70">
    <property type="entry name" value="Methylated DNA-protein cysteine methyltransferase domain"/>
    <property type="match status" value="1"/>
</dbReference>
<reference evidence="11 12" key="1">
    <citation type="journal article" date="2019" name="Int. J. Syst. Evol. Microbiol.">
        <title>The Global Catalogue of Microorganisms (GCM) 10K type strain sequencing project: providing services to taxonomists for standard genome sequencing and annotation.</title>
        <authorList>
            <consortium name="The Broad Institute Genomics Platform"/>
            <consortium name="The Broad Institute Genome Sequencing Center for Infectious Disease"/>
            <person name="Wu L."/>
            <person name="Ma J."/>
        </authorList>
    </citation>
    <scope>NUCLEOTIDE SEQUENCE [LARGE SCALE GENOMIC DNA]</scope>
    <source>
        <strain evidence="11 12">JCM 10696</strain>
    </source>
</reference>
<dbReference type="InterPro" id="IPR001497">
    <property type="entry name" value="MethylDNA_cys_MeTrfase_AS"/>
</dbReference>
<keyword evidence="3 8" id="KW-0489">Methyltransferase</keyword>
<dbReference type="InterPro" id="IPR036388">
    <property type="entry name" value="WH-like_DNA-bd_sf"/>
</dbReference>
<dbReference type="InterPro" id="IPR036217">
    <property type="entry name" value="MethylDNA_cys_MeTrfase_DNAb"/>
</dbReference>
<comment type="miscellaneous">
    <text evidence="8">This enzyme catalyzes only one turnover and therefore is not strictly catalytic. According to one definition, an enzyme is a biocatalyst that acts repeatedly and over many reaction cycles.</text>
</comment>
<evidence type="ECO:0000259" key="10">
    <source>
        <dbReference type="Pfam" id="PF02870"/>
    </source>
</evidence>
<evidence type="ECO:0000256" key="1">
    <source>
        <dbReference type="ARBA" id="ARBA00001286"/>
    </source>
</evidence>
<accession>A0ABN1PZC8</accession>
<evidence type="ECO:0000256" key="2">
    <source>
        <dbReference type="ARBA" id="ARBA00022490"/>
    </source>
</evidence>
<feature type="domain" description="Methylated-DNA-[protein]-cysteine S-methyltransferase DNA binding" evidence="9">
    <location>
        <begin position="85"/>
        <end position="165"/>
    </location>
</feature>
<comment type="subcellular location">
    <subcellularLocation>
        <location evidence="8">Cytoplasm</location>
    </subcellularLocation>
</comment>
<dbReference type="SUPFAM" id="SSF53155">
    <property type="entry name" value="Methylated DNA-protein cysteine methyltransferase domain"/>
    <property type="match status" value="1"/>
</dbReference>
<evidence type="ECO:0000256" key="3">
    <source>
        <dbReference type="ARBA" id="ARBA00022603"/>
    </source>
</evidence>
<comment type="catalytic activity">
    <reaction evidence="1 8">
        <text>a 4-O-methyl-thymidine in DNA + L-cysteinyl-[protein] = a thymidine in DNA + S-methyl-L-cysteinyl-[protein]</text>
        <dbReference type="Rhea" id="RHEA:53428"/>
        <dbReference type="Rhea" id="RHEA-COMP:10131"/>
        <dbReference type="Rhea" id="RHEA-COMP:10132"/>
        <dbReference type="Rhea" id="RHEA-COMP:13555"/>
        <dbReference type="Rhea" id="RHEA-COMP:13556"/>
        <dbReference type="ChEBI" id="CHEBI:29950"/>
        <dbReference type="ChEBI" id="CHEBI:82612"/>
        <dbReference type="ChEBI" id="CHEBI:137386"/>
        <dbReference type="ChEBI" id="CHEBI:137387"/>
        <dbReference type="EC" id="2.1.1.63"/>
    </reaction>
</comment>
<keyword evidence="4 8" id="KW-0808">Transferase</keyword>
<comment type="function">
    <text evidence="8">Involved in the cellular defense against the biological effects of O6-methylguanine (O6-MeG) and O4-methylthymine (O4-MeT) in DNA. Repairs the methylated nucleobase in DNA by stoichiometrically transferring the methyl group to a cysteine residue in the enzyme. This is a suicide reaction: the enzyme is irreversibly inactivated.</text>
</comment>
<evidence type="ECO:0000313" key="12">
    <source>
        <dbReference type="Proteomes" id="UP001500665"/>
    </source>
</evidence>
<dbReference type="InterPro" id="IPR036631">
    <property type="entry name" value="MGMT_N_sf"/>
</dbReference>
<gene>
    <name evidence="11" type="ORF">GCM10009550_00360</name>
</gene>
<evidence type="ECO:0000256" key="8">
    <source>
        <dbReference type="HAMAP-Rule" id="MF_00772"/>
    </source>
</evidence>
<dbReference type="EMBL" id="BAAAHH010000001">
    <property type="protein sequence ID" value="GAA0935364.1"/>
    <property type="molecule type" value="Genomic_DNA"/>
</dbReference>
<dbReference type="Pfam" id="PF01035">
    <property type="entry name" value="DNA_binding_1"/>
    <property type="match status" value="1"/>
</dbReference>
<keyword evidence="5 8" id="KW-0227">DNA damage</keyword>
<dbReference type="InterPro" id="IPR008332">
    <property type="entry name" value="MethylG_MeTrfase_N"/>
</dbReference>
<dbReference type="InterPro" id="IPR014048">
    <property type="entry name" value="MethylDNA_cys_MeTrfase_DNA-bd"/>
</dbReference>
<dbReference type="RefSeq" id="WP_344235307.1">
    <property type="nucleotide sequence ID" value="NZ_BAAAHH010000001.1"/>
</dbReference>
<dbReference type="HAMAP" id="MF_00772">
    <property type="entry name" value="OGT"/>
    <property type="match status" value="1"/>
</dbReference>
<dbReference type="SUPFAM" id="SSF46767">
    <property type="entry name" value="Methylated DNA-protein cysteine methyltransferase, C-terminal domain"/>
    <property type="match status" value="1"/>
</dbReference>
<dbReference type="Pfam" id="PF02870">
    <property type="entry name" value="Methyltransf_1N"/>
    <property type="match status" value="1"/>
</dbReference>
<dbReference type="Gene3D" id="1.10.10.10">
    <property type="entry name" value="Winged helix-like DNA-binding domain superfamily/Winged helix DNA-binding domain"/>
    <property type="match status" value="1"/>
</dbReference>
<name>A0ABN1PZC8_9ACTN</name>
<evidence type="ECO:0000313" key="11">
    <source>
        <dbReference type="EMBL" id="GAA0935364.1"/>
    </source>
</evidence>
<sequence length="171" mass="18297">MESFGWTILQTPIGPLLLAETERGLVNVRFHAHDAEYHAHRLAERLALRPVRGGLREATAQLSAYFAADLTAFALPLDWRLTSGFNERVLRLLLTRVGYGQVTGYGELARWTGDPGASRAVGTAMGANPLPVVVPCHRVVTATGDIGGFGGGLDAKRALLALEGVLPAPLF</sequence>
<comment type="similarity">
    <text evidence="8">Belongs to the MGMT family.</text>
</comment>
<evidence type="ECO:0000256" key="6">
    <source>
        <dbReference type="ARBA" id="ARBA00023204"/>
    </source>
</evidence>
<feature type="domain" description="Methylguanine DNA methyltransferase ribonuclease-like" evidence="10">
    <location>
        <begin position="6"/>
        <end position="78"/>
    </location>
</feature>
<organism evidence="11 12">
    <name type="scientific">Actinocorallia libanotica</name>
    <dbReference type="NCBI Taxonomy" id="46162"/>
    <lineage>
        <taxon>Bacteria</taxon>
        <taxon>Bacillati</taxon>
        <taxon>Actinomycetota</taxon>
        <taxon>Actinomycetes</taxon>
        <taxon>Streptosporangiales</taxon>
        <taxon>Thermomonosporaceae</taxon>
        <taxon>Actinocorallia</taxon>
    </lineage>
</organism>
<evidence type="ECO:0000256" key="4">
    <source>
        <dbReference type="ARBA" id="ARBA00022679"/>
    </source>
</evidence>
<feature type="active site" description="Nucleophile; methyl group acceptor" evidence="8">
    <location>
        <position position="136"/>
    </location>
</feature>
<keyword evidence="6 8" id="KW-0234">DNA repair</keyword>
<keyword evidence="12" id="KW-1185">Reference proteome</keyword>
<dbReference type="NCBIfam" id="TIGR00589">
    <property type="entry name" value="ogt"/>
    <property type="match status" value="1"/>
</dbReference>
<dbReference type="PANTHER" id="PTHR10815">
    <property type="entry name" value="METHYLATED-DNA--PROTEIN-CYSTEINE METHYLTRANSFERASE"/>
    <property type="match status" value="1"/>
</dbReference>
<dbReference type="CDD" id="cd06445">
    <property type="entry name" value="ATase"/>
    <property type="match status" value="1"/>
</dbReference>
<comment type="catalytic activity">
    <reaction evidence="7 8">
        <text>a 6-O-methyl-2'-deoxyguanosine in DNA + L-cysteinyl-[protein] = S-methyl-L-cysteinyl-[protein] + a 2'-deoxyguanosine in DNA</text>
        <dbReference type="Rhea" id="RHEA:24000"/>
        <dbReference type="Rhea" id="RHEA-COMP:10131"/>
        <dbReference type="Rhea" id="RHEA-COMP:10132"/>
        <dbReference type="Rhea" id="RHEA-COMP:11367"/>
        <dbReference type="Rhea" id="RHEA-COMP:11368"/>
        <dbReference type="ChEBI" id="CHEBI:29950"/>
        <dbReference type="ChEBI" id="CHEBI:82612"/>
        <dbReference type="ChEBI" id="CHEBI:85445"/>
        <dbReference type="ChEBI" id="CHEBI:85448"/>
        <dbReference type="EC" id="2.1.1.63"/>
    </reaction>
</comment>
<evidence type="ECO:0000256" key="5">
    <source>
        <dbReference type="ARBA" id="ARBA00022763"/>
    </source>
</evidence>
<proteinExistence type="inferred from homology"/>
<dbReference type="Proteomes" id="UP001500665">
    <property type="component" value="Unassembled WGS sequence"/>
</dbReference>
<comment type="caution">
    <text evidence="11">The sequence shown here is derived from an EMBL/GenBank/DDBJ whole genome shotgun (WGS) entry which is preliminary data.</text>
</comment>